<sequence>MTIRDARFFGASCGQIMNDSDIFPQYQPPDWSPLQKALAAVFGTAASEAAAAFWFVGFVEGPVDVGELRVYEHSVTRRQLALDRDGSAYRWLNEVGGYVRVDEESALIEALL</sequence>
<comment type="caution">
    <text evidence="1">The sequence shown here is derived from an EMBL/GenBank/DDBJ whole genome shotgun (WGS) entry which is preliminary data.</text>
</comment>
<protein>
    <submittedName>
        <fullName evidence="1">Uncharacterized protein</fullName>
    </submittedName>
</protein>
<dbReference type="AlphaFoldDB" id="A0A3D4V9H7"/>
<name>A0A3D4V9H7_9BACT</name>
<evidence type="ECO:0000313" key="2">
    <source>
        <dbReference type="Proteomes" id="UP000264071"/>
    </source>
</evidence>
<dbReference type="Proteomes" id="UP000264071">
    <property type="component" value="Unassembled WGS sequence"/>
</dbReference>
<dbReference type="EMBL" id="DPIY01000009">
    <property type="protein sequence ID" value="HCT57474.1"/>
    <property type="molecule type" value="Genomic_DNA"/>
</dbReference>
<proteinExistence type="predicted"/>
<accession>A0A3D4V9H7</accession>
<evidence type="ECO:0000313" key="1">
    <source>
        <dbReference type="EMBL" id="HCT57474.1"/>
    </source>
</evidence>
<reference evidence="1 2" key="1">
    <citation type="journal article" date="2018" name="Nat. Biotechnol.">
        <title>A standardized bacterial taxonomy based on genome phylogeny substantially revises the tree of life.</title>
        <authorList>
            <person name="Parks D.H."/>
            <person name="Chuvochina M."/>
            <person name="Waite D.W."/>
            <person name="Rinke C."/>
            <person name="Skarshewski A."/>
            <person name="Chaumeil P.A."/>
            <person name="Hugenholtz P."/>
        </authorList>
    </citation>
    <scope>NUCLEOTIDE SEQUENCE [LARGE SCALE GENOMIC DNA]</scope>
    <source>
        <strain evidence="1">UBA8844</strain>
    </source>
</reference>
<organism evidence="1 2">
    <name type="scientific">Gemmatimonas aurantiaca</name>
    <dbReference type="NCBI Taxonomy" id="173480"/>
    <lineage>
        <taxon>Bacteria</taxon>
        <taxon>Pseudomonadati</taxon>
        <taxon>Gemmatimonadota</taxon>
        <taxon>Gemmatimonadia</taxon>
        <taxon>Gemmatimonadales</taxon>
        <taxon>Gemmatimonadaceae</taxon>
        <taxon>Gemmatimonas</taxon>
    </lineage>
</organism>
<gene>
    <name evidence="1" type="ORF">DGD08_09760</name>
</gene>